<keyword evidence="6 10" id="KW-0863">Zinc-finger</keyword>
<evidence type="ECO:0000256" key="7">
    <source>
        <dbReference type="ARBA" id="ARBA00022833"/>
    </source>
</evidence>
<evidence type="ECO:0000256" key="10">
    <source>
        <dbReference type="PROSITE-ProRule" id="PRU00502"/>
    </source>
</evidence>
<dbReference type="InterPro" id="IPR001607">
    <property type="entry name" value="Znf_UBP"/>
</dbReference>
<dbReference type="PANTHER" id="PTHR21646">
    <property type="entry name" value="UBIQUITIN CARBOXYL-TERMINAL HYDROLASE"/>
    <property type="match status" value="1"/>
</dbReference>
<dbReference type="GO" id="GO:0000245">
    <property type="term" value="P:spliceosomal complex assembly"/>
    <property type="evidence" value="ECO:0007669"/>
    <property type="project" value="InterPro"/>
</dbReference>
<protein>
    <submittedName>
        <fullName evidence="14">U4/U6.U5 tri-snRNP-associated protein 2</fullName>
    </submittedName>
</protein>
<evidence type="ECO:0000256" key="1">
    <source>
        <dbReference type="ARBA" id="ARBA00004123"/>
    </source>
</evidence>
<proteinExistence type="inferred from homology"/>
<reference evidence="14" key="1">
    <citation type="submission" date="2015-07" db="EMBL/GenBank/DDBJ databases">
        <title>Transcriptome Assembly of Anthurium amnicola.</title>
        <authorList>
            <person name="Suzuki J."/>
        </authorList>
    </citation>
    <scope>NUCLEOTIDE SEQUENCE</scope>
</reference>
<dbReference type="Pfam" id="PF00443">
    <property type="entry name" value="UCH"/>
    <property type="match status" value="1"/>
</dbReference>
<dbReference type="InterPro" id="IPR028889">
    <property type="entry name" value="USP"/>
</dbReference>
<dbReference type="AlphaFoldDB" id="A0A1D1YW72"/>
<feature type="domain" description="UBP-type" evidence="13">
    <location>
        <begin position="120"/>
        <end position="217"/>
    </location>
</feature>
<evidence type="ECO:0000313" key="14">
    <source>
        <dbReference type="EMBL" id="JAT58903.1"/>
    </source>
</evidence>
<gene>
    <name evidence="14" type="primary">USP39_1</name>
    <name evidence="14" type="ORF">g.31266</name>
</gene>
<evidence type="ECO:0000256" key="9">
    <source>
        <dbReference type="ARBA" id="ARBA00023242"/>
    </source>
</evidence>
<evidence type="ECO:0000256" key="11">
    <source>
        <dbReference type="SAM" id="MobiDB-lite"/>
    </source>
</evidence>
<dbReference type="GO" id="GO:0016579">
    <property type="term" value="P:protein deubiquitination"/>
    <property type="evidence" value="ECO:0007669"/>
    <property type="project" value="InterPro"/>
</dbReference>
<evidence type="ECO:0000256" key="3">
    <source>
        <dbReference type="ARBA" id="ARBA00022664"/>
    </source>
</evidence>
<keyword evidence="4" id="KW-0479">Metal-binding</keyword>
<keyword evidence="7" id="KW-0862">Zinc</keyword>
<dbReference type="GO" id="GO:0008270">
    <property type="term" value="F:zinc ion binding"/>
    <property type="evidence" value="ECO:0007669"/>
    <property type="project" value="UniProtKB-KW"/>
</dbReference>
<dbReference type="Pfam" id="PF02148">
    <property type="entry name" value="zf-UBP"/>
    <property type="match status" value="1"/>
</dbReference>
<evidence type="ECO:0000256" key="5">
    <source>
        <dbReference type="ARBA" id="ARBA00022728"/>
    </source>
</evidence>
<dbReference type="CDD" id="cd02669">
    <property type="entry name" value="Peptidase_C19M"/>
    <property type="match status" value="1"/>
</dbReference>
<dbReference type="GO" id="GO:0004843">
    <property type="term" value="F:cysteine-type deubiquitinase activity"/>
    <property type="evidence" value="ECO:0007669"/>
    <property type="project" value="InterPro"/>
</dbReference>
<dbReference type="InterPro" id="IPR013083">
    <property type="entry name" value="Znf_RING/FYVE/PHD"/>
</dbReference>
<dbReference type="SUPFAM" id="SSF54001">
    <property type="entry name" value="Cysteine proteinases"/>
    <property type="match status" value="1"/>
</dbReference>
<accession>A0A1D1YW72</accession>
<dbReference type="InterPro" id="IPR001394">
    <property type="entry name" value="Peptidase_C19_UCH"/>
</dbReference>
<dbReference type="InterPro" id="IPR033809">
    <property type="entry name" value="USP39"/>
</dbReference>
<evidence type="ECO:0000256" key="8">
    <source>
        <dbReference type="ARBA" id="ARBA00023187"/>
    </source>
</evidence>
<evidence type="ECO:0000259" key="12">
    <source>
        <dbReference type="PROSITE" id="PS50235"/>
    </source>
</evidence>
<comment type="subcellular location">
    <subcellularLocation>
        <location evidence="1">Nucleus</location>
    </subcellularLocation>
</comment>
<sequence>MASKKRKVSEEGGGEGGGETAEGSKRVRSVSPSPSSGDGGVDESNPLLQLTSYDDDEEEDEVRELSRMAAGNGHGGDGDGWRGGGGEDDDDVGSDGDRDRDRRAPGPDTARHQRQVELRRDCPYLDTVNRQVLDFDFEKFCSVSLSNLNVYACLVCGKYYQGRGRNSHAYTHSLEAGHHVYINLQTERVYCLPDGYEIIDPSLDDIRHVLNPRFQKEQVFHLDENRQWSRALDGSNYLPGMVGLNNIKETDFVNVTIQSLMRVTPLRNFFLIPGNYQHSKSPLVHRFGELTRKIWHARNFKGQVSPHEFLQAVMKVSKKRFRIGAQSDPVEFMSWLLNTLHTELRSSKKKKSSIIHDCFQGELEVVKEIHKKTLVERREIGDDQNQTDTTEAGTTNDNVLRETCRMPFLMLGLDLPPPPLFKDAMEKNIIPQVPLFNILKKFDGETVTEVVRPCIARMRYRVIRLPKYLILHMRRFTKNNFFVEKNPTLVNFPVKNLELKDYIPLPTPKEGEKLRSKYDLIANIVHDGKPGEGSYRVFVQRKSEELWYEMQDLHVTETLPQMVALSETYMQIYEQQQ</sequence>
<evidence type="ECO:0000256" key="2">
    <source>
        <dbReference type="ARBA" id="ARBA00009085"/>
    </source>
</evidence>
<evidence type="ECO:0000259" key="13">
    <source>
        <dbReference type="PROSITE" id="PS50271"/>
    </source>
</evidence>
<feature type="compositionally biased region" description="Basic and acidic residues" evidence="11">
    <location>
        <begin position="95"/>
        <end position="115"/>
    </location>
</feature>
<dbReference type="SMART" id="SM00290">
    <property type="entry name" value="ZnF_UBP"/>
    <property type="match status" value="1"/>
</dbReference>
<dbReference type="PROSITE" id="PS50235">
    <property type="entry name" value="USP_3"/>
    <property type="match status" value="1"/>
</dbReference>
<dbReference type="GO" id="GO:0005681">
    <property type="term" value="C:spliceosomal complex"/>
    <property type="evidence" value="ECO:0007669"/>
    <property type="project" value="UniProtKB-KW"/>
</dbReference>
<dbReference type="PANTHER" id="PTHR21646:SF16">
    <property type="entry name" value="U4_U6.U5 TRI-SNRNP-ASSOCIATED PROTEIN 2"/>
    <property type="match status" value="1"/>
</dbReference>
<name>A0A1D1YW72_9ARAE</name>
<dbReference type="PROSITE" id="PS50271">
    <property type="entry name" value="ZF_UBP"/>
    <property type="match status" value="1"/>
</dbReference>
<evidence type="ECO:0000256" key="4">
    <source>
        <dbReference type="ARBA" id="ARBA00022723"/>
    </source>
</evidence>
<dbReference type="FunFam" id="3.30.40.10:FF:000068">
    <property type="entry name" value="U4/U6.U5 tri-snRNP-associated protein 2"/>
    <property type="match status" value="1"/>
</dbReference>
<feature type="domain" description="USP" evidence="12">
    <location>
        <begin position="242"/>
        <end position="576"/>
    </location>
</feature>
<organism evidence="14">
    <name type="scientific">Anthurium amnicola</name>
    <dbReference type="NCBI Taxonomy" id="1678845"/>
    <lineage>
        <taxon>Eukaryota</taxon>
        <taxon>Viridiplantae</taxon>
        <taxon>Streptophyta</taxon>
        <taxon>Embryophyta</taxon>
        <taxon>Tracheophyta</taxon>
        <taxon>Spermatophyta</taxon>
        <taxon>Magnoliopsida</taxon>
        <taxon>Liliopsida</taxon>
        <taxon>Araceae</taxon>
        <taxon>Pothoideae</taxon>
        <taxon>Potheae</taxon>
        <taxon>Anthurium</taxon>
    </lineage>
</organism>
<dbReference type="SUPFAM" id="SSF57850">
    <property type="entry name" value="RING/U-box"/>
    <property type="match status" value="1"/>
</dbReference>
<feature type="region of interest" description="Disordered" evidence="11">
    <location>
        <begin position="1"/>
        <end position="115"/>
    </location>
</feature>
<keyword evidence="5" id="KW-0747">Spliceosome</keyword>
<evidence type="ECO:0000256" key="6">
    <source>
        <dbReference type="ARBA" id="ARBA00022771"/>
    </source>
</evidence>
<dbReference type="InterPro" id="IPR038765">
    <property type="entry name" value="Papain-like_cys_pep_sf"/>
</dbReference>
<keyword evidence="9" id="KW-0539">Nucleus</keyword>
<keyword evidence="3" id="KW-0507">mRNA processing</keyword>
<dbReference type="Gene3D" id="3.30.40.10">
    <property type="entry name" value="Zinc/RING finger domain, C3HC4 (zinc finger)"/>
    <property type="match status" value="1"/>
</dbReference>
<dbReference type="Gene3D" id="3.90.70.10">
    <property type="entry name" value="Cysteine proteinases"/>
    <property type="match status" value="1"/>
</dbReference>
<dbReference type="InterPro" id="IPR050185">
    <property type="entry name" value="Ub_carboxyl-term_hydrolase"/>
</dbReference>
<keyword evidence="8" id="KW-0508">mRNA splicing</keyword>
<feature type="compositionally biased region" description="Acidic residues" evidence="11">
    <location>
        <begin position="53"/>
        <end position="62"/>
    </location>
</feature>
<comment type="similarity">
    <text evidence="2">Belongs to the peptidase C19 family.</text>
</comment>
<dbReference type="EMBL" id="GDJX01009033">
    <property type="protein sequence ID" value="JAT58903.1"/>
    <property type="molecule type" value="Transcribed_RNA"/>
</dbReference>